<dbReference type="RefSeq" id="WP_006462184.1">
    <property type="nucleotide sequence ID" value="NZ_AEEC02000005.1"/>
</dbReference>
<organism evidence="1 2">
    <name type="scientific">Herbaspirillum frisingense GSF30</name>
    <dbReference type="NCBI Taxonomy" id="864073"/>
    <lineage>
        <taxon>Bacteria</taxon>
        <taxon>Pseudomonadati</taxon>
        <taxon>Pseudomonadota</taxon>
        <taxon>Betaproteobacteria</taxon>
        <taxon>Burkholderiales</taxon>
        <taxon>Oxalobacteraceae</taxon>
        <taxon>Herbaspirillum</taxon>
    </lineage>
</organism>
<evidence type="ECO:0008006" key="3">
    <source>
        <dbReference type="Google" id="ProtNLM"/>
    </source>
</evidence>
<dbReference type="Proteomes" id="UP000006772">
    <property type="component" value="Unassembled WGS sequence"/>
</dbReference>
<comment type="caution">
    <text evidence="1">The sequence shown here is derived from an EMBL/GenBank/DDBJ whole genome shotgun (WGS) entry which is preliminary data.</text>
</comment>
<name>A0AAI9IHC9_9BURK</name>
<evidence type="ECO:0000313" key="2">
    <source>
        <dbReference type="Proteomes" id="UP000006772"/>
    </source>
</evidence>
<dbReference type="InterPro" id="IPR025543">
    <property type="entry name" value="Dodecin-like"/>
</dbReference>
<dbReference type="AlphaFoldDB" id="A0AAI9IHC9"/>
<dbReference type="InterPro" id="IPR036694">
    <property type="entry name" value="Dodecin-like_sf"/>
</dbReference>
<dbReference type="InterPro" id="IPR009923">
    <property type="entry name" value="Dodecin"/>
</dbReference>
<reference evidence="1 2" key="1">
    <citation type="journal article" date="2013" name="Front. Microbiol.">
        <title>The genome of the endophytic bacterium H. frisingense GSF30(T) identifies diverse strategies in the Herbaspirillum genus to interact with plants.</title>
        <authorList>
            <person name="Straub D."/>
            <person name="Rothballer M."/>
            <person name="Hartmann A."/>
            <person name="Ludewig U."/>
        </authorList>
    </citation>
    <scope>NUCLEOTIDE SEQUENCE [LARGE SCALE GENOMIC DNA]</scope>
    <source>
        <strain evidence="1 2">GSF30</strain>
    </source>
</reference>
<dbReference type="Pfam" id="PF07311">
    <property type="entry name" value="Dodecin"/>
    <property type="match status" value="1"/>
</dbReference>
<proteinExistence type="predicted"/>
<protein>
    <recommendedName>
        <fullName evidence="3">Dodecin domain-containing protein</fullName>
    </recommendedName>
</protein>
<dbReference type="EMBL" id="AEEC02000005">
    <property type="protein sequence ID" value="EOA05818.1"/>
    <property type="molecule type" value="Genomic_DNA"/>
</dbReference>
<sequence>MNTIKVIEVLAESDSSWEDAAQVAVSAVSGSIHNLRSLHVSELEAVVEGDKIALYRINAKISFLVDH</sequence>
<gene>
    <name evidence="1" type="ORF">HFRIS_005148</name>
</gene>
<dbReference type="SUPFAM" id="SSF89807">
    <property type="entry name" value="Dodecin-like"/>
    <property type="match status" value="1"/>
</dbReference>
<evidence type="ECO:0000313" key="1">
    <source>
        <dbReference type="EMBL" id="EOA05818.1"/>
    </source>
</evidence>
<dbReference type="Gene3D" id="3.30.1660.10">
    <property type="entry name" value="Flavin-binding protein dodecin"/>
    <property type="match status" value="1"/>
</dbReference>
<accession>A0AAI9IHC9</accession>